<dbReference type="KEGG" id="sgu:SGLAU_22875"/>
<dbReference type="AlphaFoldDB" id="A0A089XH74"/>
<evidence type="ECO:0000256" key="2">
    <source>
        <dbReference type="SAM" id="Phobius"/>
    </source>
</evidence>
<reference evidence="4" key="1">
    <citation type="journal article" date="2015" name="J. Biotechnol.">
        <title>Complete genome sequence of the actinobacterium Streptomyces glaucescens GLA.O (DSM 40922) consisting of a linear chromosome and one linear plasmid.</title>
        <authorList>
            <person name="Ortseifen V."/>
            <person name="Winkler A."/>
            <person name="Albersmeier A."/>
            <person name="Wendler S."/>
            <person name="Puhler A."/>
            <person name="Kalinowski J."/>
            <person name="Ruckert C."/>
        </authorList>
    </citation>
    <scope>NUCLEOTIDE SEQUENCE [LARGE SCALE GENOMIC DNA]</scope>
    <source>
        <strain evidence="4">DSM 40922 / GLA O</strain>
    </source>
</reference>
<keyword evidence="2" id="KW-0812">Transmembrane</keyword>
<evidence type="ECO:0000256" key="1">
    <source>
        <dbReference type="SAM" id="MobiDB-lite"/>
    </source>
</evidence>
<evidence type="ECO:0000313" key="3">
    <source>
        <dbReference type="EMBL" id="AIS00525.1"/>
    </source>
</evidence>
<dbReference type="HOGENOM" id="CLU_2604524_0_0_11"/>
<dbReference type="eggNOG" id="ENOG5031YY6">
    <property type="taxonomic scope" value="Bacteria"/>
</dbReference>
<gene>
    <name evidence="3" type="ORF">SGLAU_22875</name>
</gene>
<organism evidence="3 4">
    <name type="scientific">Streptomyces glaucescens</name>
    <dbReference type="NCBI Taxonomy" id="1907"/>
    <lineage>
        <taxon>Bacteria</taxon>
        <taxon>Bacillati</taxon>
        <taxon>Actinomycetota</taxon>
        <taxon>Actinomycetes</taxon>
        <taxon>Kitasatosporales</taxon>
        <taxon>Streptomycetaceae</taxon>
        <taxon>Streptomyces</taxon>
    </lineage>
</organism>
<name>A0A089XH74_STRGA</name>
<feature type="transmembrane region" description="Helical" evidence="2">
    <location>
        <begin position="41"/>
        <end position="74"/>
    </location>
</feature>
<dbReference type="STRING" id="1907.SGLAU_22875"/>
<sequence>MITAARTPPGPRTYGISYEPPTVAPSREKPMNPTQRTHRALLILITAGLVTYVAFLNPLLGAALLVGAGVALFLHQTLG</sequence>
<keyword evidence="2" id="KW-0472">Membrane</keyword>
<keyword evidence="4" id="KW-1185">Reference proteome</keyword>
<dbReference type="EMBL" id="CP009438">
    <property type="protein sequence ID" value="AIS00525.1"/>
    <property type="molecule type" value="Genomic_DNA"/>
</dbReference>
<feature type="region of interest" description="Disordered" evidence="1">
    <location>
        <begin position="1"/>
        <end position="32"/>
    </location>
</feature>
<dbReference type="Proteomes" id="UP000029482">
    <property type="component" value="Chromosome"/>
</dbReference>
<accession>A0A089XH74</accession>
<evidence type="ECO:0000313" key="4">
    <source>
        <dbReference type="Proteomes" id="UP000029482"/>
    </source>
</evidence>
<proteinExistence type="predicted"/>
<protein>
    <submittedName>
        <fullName evidence="3">Putative membrane protein</fullName>
    </submittedName>
</protein>
<keyword evidence="2" id="KW-1133">Transmembrane helix</keyword>